<dbReference type="Gene3D" id="1.25.40.340">
    <property type="match status" value="1"/>
</dbReference>
<feature type="domain" description="DhaK" evidence="17">
    <location>
        <begin position="55"/>
        <end position="383"/>
    </location>
</feature>
<dbReference type="SUPFAM" id="SSF82549">
    <property type="entry name" value="DAK1/DegV-like"/>
    <property type="match status" value="1"/>
</dbReference>
<dbReference type="InterPro" id="IPR004007">
    <property type="entry name" value="DhaL_dom"/>
</dbReference>
<reference evidence="18 19" key="1">
    <citation type="submission" date="2024-08" db="EMBL/GenBank/DDBJ databases">
        <authorList>
            <person name="Will J Nash"/>
            <person name="Angela Man"/>
            <person name="Seanna McTaggart"/>
            <person name="Kendall Baker"/>
            <person name="Tom Barker"/>
            <person name="Leah Catchpole"/>
            <person name="Alex Durrant"/>
            <person name="Karim Gharbi"/>
            <person name="Naomi Irish"/>
            <person name="Gemy Kaithakottil"/>
            <person name="Debby Ku"/>
            <person name="Aaliyah Providence"/>
            <person name="Felix Shaw"/>
            <person name="David Swarbreck"/>
            <person name="Chris Watkins"/>
            <person name="Ann M. McCartney"/>
            <person name="Giulio Formenti"/>
            <person name="Alice Mouton"/>
            <person name="Noel Vella"/>
            <person name="Bjorn M von Reumont"/>
            <person name="Adriana Vella"/>
            <person name="Wilfried Haerty"/>
        </authorList>
    </citation>
    <scope>NUCLEOTIDE SEQUENCE [LARGE SCALE GENOMIC DNA]</scope>
</reference>
<evidence type="ECO:0000256" key="1">
    <source>
        <dbReference type="ARBA" id="ARBA00012107"/>
    </source>
</evidence>
<evidence type="ECO:0000259" key="17">
    <source>
        <dbReference type="PROSITE" id="PS51481"/>
    </source>
</evidence>
<evidence type="ECO:0000256" key="5">
    <source>
        <dbReference type="ARBA" id="ARBA00022679"/>
    </source>
</evidence>
<name>A0ABP1NQ42_XYLVO</name>
<dbReference type="EC" id="4.6.1.15" evidence="3"/>
<dbReference type="InterPro" id="IPR036117">
    <property type="entry name" value="DhaL_dom_sf"/>
</dbReference>
<comment type="catalytic activity">
    <reaction evidence="14">
        <text>FAD = riboflavin cyclic-4',5'-phosphate + AMP + H(+)</text>
        <dbReference type="Rhea" id="RHEA:13729"/>
        <dbReference type="ChEBI" id="CHEBI:15378"/>
        <dbReference type="ChEBI" id="CHEBI:57692"/>
        <dbReference type="ChEBI" id="CHEBI:76202"/>
        <dbReference type="ChEBI" id="CHEBI:456215"/>
        <dbReference type="EC" id="4.6.1.15"/>
    </reaction>
</comment>
<organism evidence="18 19">
    <name type="scientific">Xylocopa violacea</name>
    <name type="common">Violet carpenter bee</name>
    <name type="synonym">Apis violacea</name>
    <dbReference type="NCBI Taxonomy" id="135666"/>
    <lineage>
        <taxon>Eukaryota</taxon>
        <taxon>Metazoa</taxon>
        <taxon>Ecdysozoa</taxon>
        <taxon>Arthropoda</taxon>
        <taxon>Hexapoda</taxon>
        <taxon>Insecta</taxon>
        <taxon>Pterygota</taxon>
        <taxon>Neoptera</taxon>
        <taxon>Endopterygota</taxon>
        <taxon>Hymenoptera</taxon>
        <taxon>Apocrita</taxon>
        <taxon>Aculeata</taxon>
        <taxon>Apoidea</taxon>
        <taxon>Anthophila</taxon>
        <taxon>Apidae</taxon>
        <taxon>Xylocopa</taxon>
        <taxon>Xylocopa</taxon>
    </lineage>
</organism>
<protein>
    <recommendedName>
        <fullName evidence="4">Triokinase/FMN cyclase</fullName>
        <ecNumber evidence="2">2.7.1.28</ecNumber>
        <ecNumber evidence="1">2.7.1.29</ecNumber>
        <ecNumber evidence="3">4.6.1.15</ecNumber>
    </recommendedName>
    <alternativeName>
        <fullName evidence="10">Bifunctional ATP-dependent dihydroxyacetone kinase/FAD-AMP lyase (cyclizing)</fullName>
    </alternativeName>
</protein>
<keyword evidence="8" id="KW-0067">ATP-binding</keyword>
<evidence type="ECO:0000256" key="3">
    <source>
        <dbReference type="ARBA" id="ARBA00012578"/>
    </source>
</evidence>
<evidence type="ECO:0000256" key="8">
    <source>
        <dbReference type="ARBA" id="ARBA00022840"/>
    </source>
</evidence>
<evidence type="ECO:0000313" key="18">
    <source>
        <dbReference type="EMBL" id="CAL7941746.1"/>
    </source>
</evidence>
<gene>
    <name evidence="18" type="ORF">XYLVIOL_LOCUS5164</name>
</gene>
<comment type="caution">
    <text evidence="18">The sequence shown here is derived from an EMBL/GenBank/DDBJ whole genome shotgun (WGS) entry which is preliminary data.</text>
</comment>
<comment type="catalytic activity">
    <reaction evidence="15">
        <text>dihydroxyacetone + ATP = dihydroxyacetone phosphate + ADP + H(+)</text>
        <dbReference type="Rhea" id="RHEA:15773"/>
        <dbReference type="ChEBI" id="CHEBI:15378"/>
        <dbReference type="ChEBI" id="CHEBI:16016"/>
        <dbReference type="ChEBI" id="CHEBI:30616"/>
        <dbReference type="ChEBI" id="CHEBI:57642"/>
        <dbReference type="ChEBI" id="CHEBI:456216"/>
        <dbReference type="EC" id="2.7.1.29"/>
    </reaction>
</comment>
<evidence type="ECO:0000256" key="12">
    <source>
        <dbReference type="ARBA" id="ARBA00046681"/>
    </source>
</evidence>
<evidence type="ECO:0000256" key="2">
    <source>
        <dbReference type="ARBA" id="ARBA00012110"/>
    </source>
</evidence>
<sequence>MRGAQLSLKVIKTCYYYNLAAYKTALNNTFVNRYGLFVRDPTKVLFRTMKSLVNSINDAVTETLFGLSYTFPQLEYQVAHKVVLMPMLQDRKHKVSLICGGGSGHEPFAAGFVGKGMLTASVSGSIYAAPPSQHITYAIERISTYDKSGILMIVPNYTGDCLNFGIAIEKARQAGLNIVEVIVNEDCSIPKEEQGVAGKRGLTGILFIIKIAGALAENGQRLDKVQQVAQDVLQNIATYAVGLSACSIPGQPTMFELAEDEVEIGMGIHGEAGYGKMKMKSSSEIVSFMLKRICDALSLQSEDSVAVIVNNFGALSQLEQGIVVHDVVNQLRSMNIQPLRVYSGLLMTSLNSAGVHITLLKIDEKNKNMYLSCLDAPTDAPKWPGCVYSVPMENTVFQDSILRITKRRGIEIDTQLQVLFEQCLKGACEALIQKEIHLNELDRGCGDGDTGSTLKRLAIEILLSLGRLQFSHPSSVFTELANIAEDQMGGTSGALYCLYFTCIATELVPVQESDGWLRIWARTLRSGFNCLMKYGKAKPGDRSMIDALHAVCETLENMLTKSLPEICEAVKTATWQACESTKNMKPSVGRASYVKQTQYLQNVDAGAFAVAICVDVITDVVKNFKF</sequence>
<evidence type="ECO:0000256" key="14">
    <source>
        <dbReference type="ARBA" id="ARBA00048526"/>
    </source>
</evidence>
<keyword evidence="9" id="KW-0170">Cobalt</keyword>
<evidence type="ECO:0000256" key="6">
    <source>
        <dbReference type="ARBA" id="ARBA00022741"/>
    </source>
</evidence>
<comment type="subunit">
    <text evidence="12">Homodimer. Interacts with IFIH1 (via the CARD domains), the interaction is inhibited by viral infection.</text>
</comment>
<keyword evidence="7" id="KW-0418">Kinase</keyword>
<dbReference type="Proteomes" id="UP001642520">
    <property type="component" value="Unassembled WGS sequence"/>
</dbReference>
<keyword evidence="5" id="KW-0808">Transferase</keyword>
<dbReference type="InterPro" id="IPR050861">
    <property type="entry name" value="Dihydroxyacetone_Kinase"/>
</dbReference>
<evidence type="ECO:0000256" key="9">
    <source>
        <dbReference type="ARBA" id="ARBA00023285"/>
    </source>
</evidence>
<dbReference type="SUPFAM" id="SSF101473">
    <property type="entry name" value="DhaL-like"/>
    <property type="match status" value="1"/>
</dbReference>
<accession>A0ABP1NQ42</accession>
<evidence type="ECO:0000259" key="16">
    <source>
        <dbReference type="PROSITE" id="PS51480"/>
    </source>
</evidence>
<comment type="catalytic activity">
    <reaction evidence="13">
        <text>D-glyceraldehyde + ATP = D-glyceraldehyde 3-phosphate + ADP + H(+)</text>
        <dbReference type="Rhea" id="RHEA:13941"/>
        <dbReference type="ChEBI" id="CHEBI:15378"/>
        <dbReference type="ChEBI" id="CHEBI:17378"/>
        <dbReference type="ChEBI" id="CHEBI:30616"/>
        <dbReference type="ChEBI" id="CHEBI:59776"/>
        <dbReference type="ChEBI" id="CHEBI:456216"/>
        <dbReference type="EC" id="2.7.1.28"/>
    </reaction>
</comment>
<dbReference type="PANTHER" id="PTHR28629:SF4">
    <property type="entry name" value="TRIOKINASE_FMN CYCLASE"/>
    <property type="match status" value="1"/>
</dbReference>
<dbReference type="EC" id="2.7.1.29" evidence="1"/>
<keyword evidence="6" id="KW-0547">Nucleotide-binding</keyword>
<dbReference type="Pfam" id="PF02734">
    <property type="entry name" value="Dak2"/>
    <property type="match status" value="1"/>
</dbReference>
<dbReference type="InterPro" id="IPR004006">
    <property type="entry name" value="DhaK_dom"/>
</dbReference>
<evidence type="ECO:0000256" key="7">
    <source>
        <dbReference type="ARBA" id="ARBA00022777"/>
    </source>
</evidence>
<evidence type="ECO:0000256" key="4">
    <source>
        <dbReference type="ARBA" id="ARBA00018932"/>
    </source>
</evidence>
<dbReference type="PROSITE" id="PS51480">
    <property type="entry name" value="DHAL"/>
    <property type="match status" value="1"/>
</dbReference>
<dbReference type="EC" id="2.7.1.28" evidence="2"/>
<dbReference type="Pfam" id="PF02733">
    <property type="entry name" value="Dak1"/>
    <property type="match status" value="1"/>
</dbReference>
<keyword evidence="19" id="KW-1185">Reference proteome</keyword>
<evidence type="ECO:0000256" key="13">
    <source>
        <dbReference type="ARBA" id="ARBA00047974"/>
    </source>
</evidence>
<evidence type="ECO:0000256" key="10">
    <source>
        <dbReference type="ARBA" id="ARBA00032426"/>
    </source>
</evidence>
<dbReference type="PROSITE" id="PS51481">
    <property type="entry name" value="DHAK"/>
    <property type="match status" value="1"/>
</dbReference>
<evidence type="ECO:0000313" key="19">
    <source>
        <dbReference type="Proteomes" id="UP001642520"/>
    </source>
</evidence>
<comment type="function">
    <text evidence="11">Catalyzes both the phosphorylation of dihydroxyacetone and of glyceraldehyde, and the splitting of ribonucleoside diphosphate-X compounds among which FAD is the best substrate. Represses IFIH1-mediated cellular antiviral response.</text>
</comment>
<dbReference type="EMBL" id="CAXAJV020001292">
    <property type="protein sequence ID" value="CAL7941746.1"/>
    <property type="molecule type" value="Genomic_DNA"/>
</dbReference>
<evidence type="ECO:0000256" key="11">
    <source>
        <dbReference type="ARBA" id="ARBA00045490"/>
    </source>
</evidence>
<dbReference type="Gene3D" id="3.40.50.10440">
    <property type="entry name" value="Dihydroxyacetone kinase, domain 1"/>
    <property type="match status" value="1"/>
</dbReference>
<dbReference type="SMART" id="SM01120">
    <property type="entry name" value="Dak2"/>
    <property type="match status" value="1"/>
</dbReference>
<dbReference type="PANTHER" id="PTHR28629">
    <property type="entry name" value="TRIOKINASE/FMN CYCLASE"/>
    <property type="match status" value="1"/>
</dbReference>
<proteinExistence type="predicted"/>
<evidence type="ECO:0000256" key="15">
    <source>
        <dbReference type="ARBA" id="ARBA00048898"/>
    </source>
</evidence>
<dbReference type="Gene3D" id="3.30.1180.20">
    <property type="entry name" value="Dihydroxyacetone kinase, domain 2"/>
    <property type="match status" value="1"/>
</dbReference>
<feature type="domain" description="DhaL" evidence="16">
    <location>
        <begin position="418"/>
        <end position="619"/>
    </location>
</feature>